<evidence type="ECO:0000256" key="1">
    <source>
        <dbReference type="SAM" id="MobiDB-lite"/>
    </source>
</evidence>
<protein>
    <submittedName>
        <fullName evidence="2">Uncharacterized protein</fullName>
    </submittedName>
</protein>
<reference evidence="2 3" key="1">
    <citation type="journal article" date="2021" name="Elife">
        <title>Chloroplast acquisition without the gene transfer in kleptoplastic sea slugs, Plakobranchus ocellatus.</title>
        <authorList>
            <person name="Maeda T."/>
            <person name="Takahashi S."/>
            <person name="Yoshida T."/>
            <person name="Shimamura S."/>
            <person name="Takaki Y."/>
            <person name="Nagai Y."/>
            <person name="Toyoda A."/>
            <person name="Suzuki Y."/>
            <person name="Arimoto A."/>
            <person name="Ishii H."/>
            <person name="Satoh N."/>
            <person name="Nishiyama T."/>
            <person name="Hasebe M."/>
            <person name="Maruyama T."/>
            <person name="Minagawa J."/>
            <person name="Obokata J."/>
            <person name="Shigenobu S."/>
        </authorList>
    </citation>
    <scope>NUCLEOTIDE SEQUENCE [LARGE SCALE GENOMIC DNA]</scope>
</reference>
<feature type="region of interest" description="Disordered" evidence="1">
    <location>
        <begin position="1"/>
        <end position="96"/>
    </location>
</feature>
<evidence type="ECO:0000313" key="2">
    <source>
        <dbReference type="EMBL" id="GFO03066.1"/>
    </source>
</evidence>
<keyword evidence="3" id="KW-1185">Reference proteome</keyword>
<dbReference type="AlphaFoldDB" id="A0AAV4A4C0"/>
<name>A0AAV4A4C0_9GAST</name>
<feature type="compositionally biased region" description="Basic and acidic residues" evidence="1">
    <location>
        <begin position="78"/>
        <end position="89"/>
    </location>
</feature>
<dbReference type="EMBL" id="BLXT01003724">
    <property type="protein sequence ID" value="GFO03066.1"/>
    <property type="molecule type" value="Genomic_DNA"/>
</dbReference>
<dbReference type="Proteomes" id="UP000735302">
    <property type="component" value="Unassembled WGS sequence"/>
</dbReference>
<gene>
    <name evidence="2" type="ORF">PoB_002957100</name>
</gene>
<feature type="compositionally biased region" description="Polar residues" evidence="1">
    <location>
        <begin position="15"/>
        <end position="37"/>
    </location>
</feature>
<proteinExistence type="predicted"/>
<evidence type="ECO:0000313" key="3">
    <source>
        <dbReference type="Proteomes" id="UP000735302"/>
    </source>
</evidence>
<comment type="caution">
    <text evidence="2">The sequence shown here is derived from an EMBL/GenBank/DDBJ whole genome shotgun (WGS) entry which is preliminary data.</text>
</comment>
<accession>A0AAV4A4C0</accession>
<organism evidence="2 3">
    <name type="scientific">Plakobranchus ocellatus</name>
    <dbReference type="NCBI Taxonomy" id="259542"/>
    <lineage>
        <taxon>Eukaryota</taxon>
        <taxon>Metazoa</taxon>
        <taxon>Spiralia</taxon>
        <taxon>Lophotrochozoa</taxon>
        <taxon>Mollusca</taxon>
        <taxon>Gastropoda</taxon>
        <taxon>Heterobranchia</taxon>
        <taxon>Euthyneura</taxon>
        <taxon>Panpulmonata</taxon>
        <taxon>Sacoglossa</taxon>
        <taxon>Placobranchoidea</taxon>
        <taxon>Plakobranchidae</taxon>
        <taxon>Plakobranchus</taxon>
    </lineage>
</organism>
<sequence>MNWQFNCGLRRKSMESSVQRMPRVVNTNGAKDNSQQDYGDIKRSRRSRHGVPSQAQVEITWPDKGEHSSGEAANQTHEQGEMRDTDRHGTGKKHQA</sequence>